<dbReference type="GO" id="GO:0046872">
    <property type="term" value="F:metal ion binding"/>
    <property type="evidence" value="ECO:0007669"/>
    <property type="project" value="UniProtKB-KW"/>
</dbReference>
<dbReference type="EMBL" id="JBBNAE010000003">
    <property type="protein sequence ID" value="KAK9136909.1"/>
    <property type="molecule type" value="Genomic_DNA"/>
</dbReference>
<keyword evidence="6" id="KW-1185">Reference proteome</keyword>
<dbReference type="Proteomes" id="UP001417504">
    <property type="component" value="Unassembled WGS sequence"/>
</dbReference>
<feature type="region of interest" description="Disordered" evidence="4">
    <location>
        <begin position="74"/>
        <end position="117"/>
    </location>
</feature>
<dbReference type="InterPro" id="IPR044577">
    <property type="entry name" value="HIPP4/7/8/17/18/19"/>
</dbReference>
<evidence type="ECO:0000313" key="6">
    <source>
        <dbReference type="Proteomes" id="UP001417504"/>
    </source>
</evidence>
<keyword evidence="1" id="KW-0479">Metal-binding</keyword>
<organism evidence="5 6">
    <name type="scientific">Stephania japonica</name>
    <dbReference type="NCBI Taxonomy" id="461633"/>
    <lineage>
        <taxon>Eukaryota</taxon>
        <taxon>Viridiplantae</taxon>
        <taxon>Streptophyta</taxon>
        <taxon>Embryophyta</taxon>
        <taxon>Tracheophyta</taxon>
        <taxon>Spermatophyta</taxon>
        <taxon>Magnoliopsida</taxon>
        <taxon>Ranunculales</taxon>
        <taxon>Menispermaceae</taxon>
        <taxon>Menispermoideae</taxon>
        <taxon>Cissampelideae</taxon>
        <taxon>Stephania</taxon>
    </lineage>
</organism>
<comment type="caution">
    <text evidence="5">The sequence shown here is derived from an EMBL/GenBank/DDBJ whole genome shotgun (WGS) entry which is preliminary data.</text>
</comment>
<keyword evidence="2" id="KW-0636">Prenylation</keyword>
<sequence length="117" mass="12988">MNVLADDGGLLKLDVVEGTDDEVVEHGLGHLPFTEKQVVTPTGMSGRCGDDCKAHKVIVKGKQADPLKVLERVQKKSHRQVELLSPIPKPPSPEEEKKAEEEKPKLEEEKKEEVMID</sequence>
<reference evidence="5 6" key="1">
    <citation type="submission" date="2024-01" db="EMBL/GenBank/DDBJ databases">
        <title>Genome assemblies of Stephania.</title>
        <authorList>
            <person name="Yang L."/>
        </authorList>
    </citation>
    <scope>NUCLEOTIDE SEQUENCE [LARGE SCALE GENOMIC DNA]</scope>
    <source>
        <strain evidence="5">QJT</strain>
        <tissue evidence="5">Leaf</tissue>
    </source>
</reference>
<protein>
    <submittedName>
        <fullName evidence="5">Uncharacterized protein</fullName>
    </submittedName>
</protein>
<keyword evidence="2" id="KW-0449">Lipoprotein</keyword>
<accession>A0AAP0JNC0</accession>
<feature type="compositionally biased region" description="Basic and acidic residues" evidence="4">
    <location>
        <begin position="92"/>
        <end position="117"/>
    </location>
</feature>
<dbReference type="AlphaFoldDB" id="A0AAP0JNC0"/>
<gene>
    <name evidence="5" type="ORF">Sjap_007503</name>
</gene>
<evidence type="ECO:0000256" key="1">
    <source>
        <dbReference type="ARBA" id="ARBA00022723"/>
    </source>
</evidence>
<name>A0AAP0JNC0_9MAGN</name>
<evidence type="ECO:0000313" key="5">
    <source>
        <dbReference type="EMBL" id="KAK9136909.1"/>
    </source>
</evidence>
<dbReference type="PANTHER" id="PTHR46195:SF2">
    <property type="entry name" value="HEAVY METAL-ASSOCIATED ISOPRENYLATED PLANT PROTEIN 7"/>
    <property type="match status" value="1"/>
</dbReference>
<evidence type="ECO:0000256" key="3">
    <source>
        <dbReference type="ARBA" id="ARBA00024045"/>
    </source>
</evidence>
<evidence type="ECO:0000256" key="4">
    <source>
        <dbReference type="SAM" id="MobiDB-lite"/>
    </source>
</evidence>
<dbReference type="PANTHER" id="PTHR46195">
    <property type="entry name" value="HEAVY METAL-ASSOCIATED ISOPRENYLATED PLANT PROTEIN 7"/>
    <property type="match status" value="1"/>
</dbReference>
<evidence type="ECO:0000256" key="2">
    <source>
        <dbReference type="ARBA" id="ARBA00023289"/>
    </source>
</evidence>
<proteinExistence type="inferred from homology"/>
<comment type="similarity">
    <text evidence="3">Belongs to the HIPP family.</text>
</comment>